<dbReference type="Pfam" id="PF03009">
    <property type="entry name" value="GDPD"/>
    <property type="match status" value="1"/>
</dbReference>
<evidence type="ECO:0000259" key="1">
    <source>
        <dbReference type="PROSITE" id="PS51704"/>
    </source>
</evidence>
<dbReference type="Proteomes" id="UP000470875">
    <property type="component" value="Unassembled WGS sequence"/>
</dbReference>
<protein>
    <submittedName>
        <fullName evidence="2">Glycerophosphodiester phosphodiesterase</fullName>
    </submittedName>
</protein>
<gene>
    <name evidence="2" type="ORF">FYJ24_10775</name>
</gene>
<organism evidence="2 3">
    <name type="scientific">Scrofimicrobium canadense</name>
    <dbReference type="NCBI Taxonomy" id="2652290"/>
    <lineage>
        <taxon>Bacteria</taxon>
        <taxon>Bacillati</taxon>
        <taxon>Actinomycetota</taxon>
        <taxon>Actinomycetes</taxon>
        <taxon>Actinomycetales</taxon>
        <taxon>Actinomycetaceae</taxon>
        <taxon>Scrofimicrobium</taxon>
    </lineage>
</organism>
<accession>A0A6N7WAN0</accession>
<reference evidence="2 3" key="1">
    <citation type="submission" date="2019-08" db="EMBL/GenBank/DDBJ databases">
        <title>In-depth cultivation of the pig gut microbiome towards novel bacterial diversity and tailored functional studies.</title>
        <authorList>
            <person name="Wylensek D."/>
            <person name="Hitch T.C.A."/>
            <person name="Clavel T."/>
        </authorList>
    </citation>
    <scope>NUCLEOTIDE SEQUENCE [LARGE SCALE GENOMIC DNA]</scope>
    <source>
        <strain evidence="2 3">WB03_NA08</strain>
    </source>
</reference>
<evidence type="ECO:0000313" key="3">
    <source>
        <dbReference type="Proteomes" id="UP000470875"/>
    </source>
</evidence>
<dbReference type="InterPro" id="IPR017946">
    <property type="entry name" value="PLC-like_Pdiesterase_TIM-brl"/>
</dbReference>
<dbReference type="EMBL" id="VULO01000013">
    <property type="protein sequence ID" value="MSS85228.1"/>
    <property type="molecule type" value="Genomic_DNA"/>
</dbReference>
<proteinExistence type="predicted"/>
<dbReference type="RefSeq" id="WP_318656666.1">
    <property type="nucleotide sequence ID" value="NZ_VULO01000013.1"/>
</dbReference>
<dbReference type="GO" id="GO:0006629">
    <property type="term" value="P:lipid metabolic process"/>
    <property type="evidence" value="ECO:0007669"/>
    <property type="project" value="InterPro"/>
</dbReference>
<name>A0A6N7WAN0_9ACTO</name>
<dbReference type="PROSITE" id="PS51704">
    <property type="entry name" value="GP_PDE"/>
    <property type="match status" value="1"/>
</dbReference>
<dbReference type="PANTHER" id="PTHR43805:SF1">
    <property type="entry name" value="GP-PDE DOMAIN-CONTAINING PROTEIN"/>
    <property type="match status" value="1"/>
</dbReference>
<dbReference type="AlphaFoldDB" id="A0A6N7WAN0"/>
<dbReference type="GO" id="GO:0008081">
    <property type="term" value="F:phosphoric diester hydrolase activity"/>
    <property type="evidence" value="ECO:0007669"/>
    <property type="project" value="InterPro"/>
</dbReference>
<sequence length="258" mass="28610">MIPVAADPYPLAIAHRGGGQEAAENSFTAFTHMRSLGLRFLETDAQLTADGVVVLNHDETLDRTFDGEGKIAEMTYGEILRYRNEAGEQMPRLVDALEQYPDMYFNIDAKCDEVVDPLLETLTDLDAFGRVLLASFSEKRLNRIRAVGSPELTTSLGVPAVVRLMLASETVSAADTWRVDGPAQHVRAVQVPEKMRGIRVVNPRFVATAHTAGLAVHVWTVNDPDAMVRLLDWGVDGLITDRPTMLREILRARGQWQE</sequence>
<dbReference type="InterPro" id="IPR030395">
    <property type="entry name" value="GP_PDE_dom"/>
</dbReference>
<evidence type="ECO:0000313" key="2">
    <source>
        <dbReference type="EMBL" id="MSS85228.1"/>
    </source>
</evidence>
<feature type="domain" description="GP-PDE" evidence="1">
    <location>
        <begin position="10"/>
        <end position="250"/>
    </location>
</feature>
<keyword evidence="3" id="KW-1185">Reference proteome</keyword>
<comment type="caution">
    <text evidence="2">The sequence shown here is derived from an EMBL/GenBank/DDBJ whole genome shotgun (WGS) entry which is preliminary data.</text>
</comment>
<dbReference type="PANTHER" id="PTHR43805">
    <property type="entry name" value="GLYCEROPHOSPHORYL DIESTER PHOSPHODIESTERASE"/>
    <property type="match status" value="1"/>
</dbReference>
<dbReference type="Gene3D" id="3.20.20.190">
    <property type="entry name" value="Phosphatidylinositol (PI) phosphodiesterase"/>
    <property type="match status" value="1"/>
</dbReference>
<dbReference type="SUPFAM" id="SSF51695">
    <property type="entry name" value="PLC-like phosphodiesterases"/>
    <property type="match status" value="1"/>
</dbReference>